<dbReference type="PANTHER" id="PTHR35526:SF3">
    <property type="entry name" value="ANTI-SIGMA-F FACTOR RSBW"/>
    <property type="match status" value="1"/>
</dbReference>
<keyword evidence="1" id="KW-0808">Transferase</keyword>
<evidence type="ECO:0000256" key="1">
    <source>
        <dbReference type="ARBA" id="ARBA00022527"/>
    </source>
</evidence>
<accession>A0ABP6BVK8</accession>
<reference evidence="4" key="1">
    <citation type="journal article" date="2019" name="Int. J. Syst. Evol. Microbiol.">
        <title>The Global Catalogue of Microorganisms (GCM) 10K type strain sequencing project: providing services to taxonomists for standard genome sequencing and annotation.</title>
        <authorList>
            <consortium name="The Broad Institute Genomics Platform"/>
            <consortium name="The Broad Institute Genome Sequencing Center for Infectious Disease"/>
            <person name="Wu L."/>
            <person name="Ma J."/>
        </authorList>
    </citation>
    <scope>NUCLEOTIDE SEQUENCE [LARGE SCALE GENOMIC DNA]</scope>
    <source>
        <strain evidence="4">JCM 6833</strain>
    </source>
</reference>
<dbReference type="InterPro" id="IPR036890">
    <property type="entry name" value="HATPase_C_sf"/>
</dbReference>
<dbReference type="InterPro" id="IPR050267">
    <property type="entry name" value="Anti-sigma-factor_SerPK"/>
</dbReference>
<dbReference type="InterPro" id="IPR003594">
    <property type="entry name" value="HATPase_dom"/>
</dbReference>
<evidence type="ECO:0000313" key="4">
    <source>
        <dbReference type="Proteomes" id="UP001501509"/>
    </source>
</evidence>
<evidence type="ECO:0000259" key="2">
    <source>
        <dbReference type="Pfam" id="PF13581"/>
    </source>
</evidence>
<name>A0ABP6BVK8_9ACTN</name>
<dbReference type="EMBL" id="BAAATD010000002">
    <property type="protein sequence ID" value="GAA2589919.1"/>
    <property type="molecule type" value="Genomic_DNA"/>
</dbReference>
<evidence type="ECO:0000313" key="3">
    <source>
        <dbReference type="EMBL" id="GAA2589919.1"/>
    </source>
</evidence>
<organism evidence="3 4">
    <name type="scientific">Actinomadura fulvescens</name>
    <dbReference type="NCBI Taxonomy" id="46160"/>
    <lineage>
        <taxon>Bacteria</taxon>
        <taxon>Bacillati</taxon>
        <taxon>Actinomycetota</taxon>
        <taxon>Actinomycetes</taxon>
        <taxon>Streptosporangiales</taxon>
        <taxon>Thermomonosporaceae</taxon>
        <taxon>Actinomadura</taxon>
    </lineage>
</organism>
<gene>
    <name evidence="3" type="ORF">GCM10010411_23540</name>
</gene>
<proteinExistence type="predicted"/>
<dbReference type="PANTHER" id="PTHR35526">
    <property type="entry name" value="ANTI-SIGMA-F FACTOR RSBW-RELATED"/>
    <property type="match status" value="1"/>
</dbReference>
<keyword evidence="1" id="KW-0723">Serine/threonine-protein kinase</keyword>
<dbReference type="Proteomes" id="UP001501509">
    <property type="component" value="Unassembled WGS sequence"/>
</dbReference>
<protein>
    <recommendedName>
        <fullName evidence="2">Histidine kinase/HSP90-like ATPase domain-containing protein</fullName>
    </recommendedName>
</protein>
<dbReference type="CDD" id="cd16936">
    <property type="entry name" value="HATPase_RsbW-like"/>
    <property type="match status" value="1"/>
</dbReference>
<keyword evidence="1" id="KW-0418">Kinase</keyword>
<feature type="domain" description="Histidine kinase/HSP90-like ATPase" evidence="2">
    <location>
        <begin position="10"/>
        <end position="131"/>
    </location>
</feature>
<comment type="caution">
    <text evidence="3">The sequence shown here is derived from an EMBL/GenBank/DDBJ whole genome shotgun (WGS) entry which is preliminary data.</text>
</comment>
<dbReference type="Pfam" id="PF13581">
    <property type="entry name" value="HATPase_c_2"/>
    <property type="match status" value="1"/>
</dbReference>
<sequence length="167" mass="18069">MLFSLELQLPRDAASVPVARGLLASSLEALGIDDIVQVDIELMLTEACTNVIRHAEAGDAYAVQAMITNTHCVINVLDAGKGFDAEVAERERERDTGPAREHGRGLLIMKALADDIRFQACPREGALVSMEKELRFKAGALGPRLAEAECVDLDDVPHVPGLEEFGF</sequence>
<dbReference type="SUPFAM" id="SSF55874">
    <property type="entry name" value="ATPase domain of HSP90 chaperone/DNA topoisomerase II/histidine kinase"/>
    <property type="match status" value="1"/>
</dbReference>
<dbReference type="Gene3D" id="3.30.565.10">
    <property type="entry name" value="Histidine kinase-like ATPase, C-terminal domain"/>
    <property type="match status" value="1"/>
</dbReference>
<keyword evidence="4" id="KW-1185">Reference proteome</keyword>